<feature type="signal peptide" evidence="1">
    <location>
        <begin position="1"/>
        <end position="23"/>
    </location>
</feature>
<dbReference type="Pfam" id="PF14352">
    <property type="entry name" value="DUF4402"/>
    <property type="match status" value="1"/>
</dbReference>
<feature type="chain" id="PRO_5040778485" evidence="1">
    <location>
        <begin position="24"/>
        <end position="174"/>
    </location>
</feature>
<comment type="caution">
    <text evidence="2">The sequence shown here is derived from an EMBL/GenBank/DDBJ whole genome shotgun (WGS) entry which is preliminary data.</text>
</comment>
<proteinExistence type="predicted"/>
<evidence type="ECO:0000313" key="3">
    <source>
        <dbReference type="Proteomes" id="UP001138757"/>
    </source>
</evidence>
<gene>
    <name evidence="2" type="ORF">KK488_15325</name>
</gene>
<evidence type="ECO:0000313" key="2">
    <source>
        <dbReference type="EMBL" id="MBT2188326.1"/>
    </source>
</evidence>
<name>A0A9X1IS90_9SPHN</name>
<dbReference type="Proteomes" id="UP001138757">
    <property type="component" value="Unassembled WGS sequence"/>
</dbReference>
<keyword evidence="1" id="KW-0732">Signal</keyword>
<dbReference type="InterPro" id="IPR025514">
    <property type="entry name" value="DUF4402"/>
</dbReference>
<keyword evidence="3" id="KW-1185">Reference proteome</keyword>
<protein>
    <submittedName>
        <fullName evidence="2">DUF4402 domain-containing protein</fullName>
    </submittedName>
</protein>
<sequence length="174" mass="16998">MVRSTAKFLTALVGLTFSGQAFAQASDAETTTASVTLAAPIALTETAALQFGQVAKGTTGTNTVTINETNGNRSISGGGNAALVTGGTTGRAAYSVTGQDAATFSITLTSSSINLTDGGTGSLAATLTRSATTGTLTGGTATFGIGGTLTIDNTDATDAAGAYSGDFEVTVAYN</sequence>
<accession>A0A9X1IS90</accession>
<organism evidence="2 3">
    <name type="scientific">Sphingobium nicotianae</name>
    <dbReference type="NCBI Taxonomy" id="2782607"/>
    <lineage>
        <taxon>Bacteria</taxon>
        <taxon>Pseudomonadati</taxon>
        <taxon>Pseudomonadota</taxon>
        <taxon>Alphaproteobacteria</taxon>
        <taxon>Sphingomonadales</taxon>
        <taxon>Sphingomonadaceae</taxon>
        <taxon>Sphingobium</taxon>
    </lineage>
</organism>
<dbReference type="AlphaFoldDB" id="A0A9X1IS90"/>
<evidence type="ECO:0000256" key="1">
    <source>
        <dbReference type="SAM" id="SignalP"/>
    </source>
</evidence>
<reference evidence="2" key="1">
    <citation type="submission" date="2021-05" db="EMBL/GenBank/DDBJ databases">
        <title>Genome of Sphingobium sp. strain.</title>
        <authorList>
            <person name="Fan R."/>
        </authorList>
    </citation>
    <scope>NUCLEOTIDE SEQUENCE</scope>
    <source>
        <strain evidence="2">H33</strain>
    </source>
</reference>
<dbReference type="EMBL" id="JAHGAW010000010">
    <property type="protein sequence ID" value="MBT2188326.1"/>
    <property type="molecule type" value="Genomic_DNA"/>
</dbReference>
<dbReference type="RefSeq" id="WP_214624582.1">
    <property type="nucleotide sequence ID" value="NZ_JAHGAW010000010.1"/>
</dbReference>